<feature type="region of interest" description="Disordered" evidence="1">
    <location>
        <begin position="764"/>
        <end position="786"/>
    </location>
</feature>
<keyword evidence="2" id="KW-0812">Transmembrane</keyword>
<feature type="region of interest" description="Disordered" evidence="1">
    <location>
        <begin position="1"/>
        <end position="27"/>
    </location>
</feature>
<protein>
    <submittedName>
        <fullName evidence="3">Uncharacterized protein</fullName>
    </submittedName>
</protein>
<feature type="region of interest" description="Disordered" evidence="1">
    <location>
        <begin position="382"/>
        <end position="448"/>
    </location>
</feature>
<evidence type="ECO:0000313" key="4">
    <source>
        <dbReference type="Proteomes" id="UP001565368"/>
    </source>
</evidence>
<sequence length="853" mass="88875">MAAATPIYQQYKRKPDADAHYGPHALAPADTHSLSLRTAVAAPKHHSLDKPLPAVPPPFTQPPPPVARVLEPAAQAHTLSLPILSLSDTPLPSIDSMLDLSKTHTDAHEAQPTTSTNPEPLVPVVETHAHSPAKVIALGDESLVDTAHDDSSPTGPSFVVAAKHTEGSKADGEAPPDHDDKKDKHDTDAEHADDGEHADEEPSRRFSELNPLEIGVTTTTTADGTDATVAEEHTEAPGEGTDDAHLDFKDQDDLEPLHRGLLGPIPRNILRHHKEFAEYEAAATAAAAGTTYVPGVASAQIDAELEVGVSAEVWAVRMERILAARENADQKEPESSVAAKAEAAYIKNAFASIRAAREAGAPAPKFGDLDDFGVDRRNIKVAEAETSDDVESADEPKATETDEPADPQITAATADEQQTEPVTVDAEAPHAATADDEVAEVNPAAPVTPDEFAGLATVRRRVTVADWPSTEAPDNMTIEAEIAEYQESTSVSPASAHVPITPVVPASNLDRDEVAVEVGEADEAVAENGGDASPAPEQDKRSLLEVDLDGKHDAGEASAEGIENGVTATAVALAAAASVAAAVAVPAAAASTGPAAEVAEVEATTTGHNETDAQTTKTEGVTADDAADTTRGPLPIDTEAPTPPTLVAPQNTPAVPIDSGNLVTAPFPVNIADLNKNVLAKAGTPALHRVEEMDNLVQARQVTPPPAYEEQAAAAQATAAAPVDDEDHLTIRPAHATTSPAQSIMSIPSIRSVPSLRSIRSGHSAVAPEEHELFEPRDADEGDNGPASDLLANYGTVAPDHTSPAAVAWAAATRERQQRKLKTLLVVAVPVAALLVYVGMRFRAANESSTSAV</sequence>
<feature type="compositionally biased region" description="Low complexity" evidence="1">
    <location>
        <begin position="215"/>
        <end position="228"/>
    </location>
</feature>
<dbReference type="Proteomes" id="UP001565368">
    <property type="component" value="Unassembled WGS sequence"/>
</dbReference>
<feature type="compositionally biased region" description="Basic and acidic residues" evidence="1">
    <location>
        <begin position="768"/>
        <end position="779"/>
    </location>
</feature>
<keyword evidence="2" id="KW-1133">Transmembrane helix</keyword>
<evidence type="ECO:0000256" key="1">
    <source>
        <dbReference type="SAM" id="MobiDB-lite"/>
    </source>
</evidence>
<feature type="region of interest" description="Disordered" evidence="1">
    <location>
        <begin position="599"/>
        <end position="644"/>
    </location>
</feature>
<organism evidence="3 4">
    <name type="scientific">Vanrija albida</name>
    <dbReference type="NCBI Taxonomy" id="181172"/>
    <lineage>
        <taxon>Eukaryota</taxon>
        <taxon>Fungi</taxon>
        <taxon>Dikarya</taxon>
        <taxon>Basidiomycota</taxon>
        <taxon>Agaricomycotina</taxon>
        <taxon>Tremellomycetes</taxon>
        <taxon>Trichosporonales</taxon>
        <taxon>Trichosporonaceae</taxon>
        <taxon>Vanrija</taxon>
    </lineage>
</organism>
<name>A0ABR3Q939_9TREE</name>
<keyword evidence="2" id="KW-0472">Membrane</keyword>
<dbReference type="EMBL" id="JBBXJM010000002">
    <property type="protein sequence ID" value="KAL1411007.1"/>
    <property type="molecule type" value="Genomic_DNA"/>
</dbReference>
<accession>A0ABR3Q939</accession>
<evidence type="ECO:0000313" key="3">
    <source>
        <dbReference type="EMBL" id="KAL1411007.1"/>
    </source>
</evidence>
<evidence type="ECO:0000256" key="2">
    <source>
        <dbReference type="SAM" id="Phobius"/>
    </source>
</evidence>
<reference evidence="3 4" key="1">
    <citation type="submission" date="2023-08" db="EMBL/GenBank/DDBJ databases">
        <title>Annotated Genome Sequence of Vanrija albida AlHP1.</title>
        <authorList>
            <person name="Herzog R."/>
        </authorList>
    </citation>
    <scope>NUCLEOTIDE SEQUENCE [LARGE SCALE GENOMIC DNA]</scope>
    <source>
        <strain evidence="3 4">AlHP1</strain>
    </source>
</reference>
<feature type="compositionally biased region" description="Basic and acidic residues" evidence="1">
    <location>
        <begin position="165"/>
        <end position="207"/>
    </location>
</feature>
<gene>
    <name evidence="3" type="ORF">Q8F55_001952</name>
</gene>
<keyword evidence="4" id="KW-1185">Reference proteome</keyword>
<dbReference type="GeneID" id="95982995"/>
<comment type="caution">
    <text evidence="3">The sequence shown here is derived from an EMBL/GenBank/DDBJ whole genome shotgun (WGS) entry which is preliminary data.</text>
</comment>
<feature type="region of interest" description="Disordered" evidence="1">
    <location>
        <begin position="165"/>
        <end position="243"/>
    </location>
</feature>
<proteinExistence type="predicted"/>
<feature type="transmembrane region" description="Helical" evidence="2">
    <location>
        <begin position="823"/>
        <end position="840"/>
    </location>
</feature>
<feature type="compositionally biased region" description="Basic and acidic residues" evidence="1">
    <location>
        <begin position="230"/>
        <end position="243"/>
    </location>
</feature>
<dbReference type="RefSeq" id="XP_069210951.1">
    <property type="nucleotide sequence ID" value="XM_069350565.1"/>
</dbReference>